<dbReference type="PROSITE" id="PS50225">
    <property type="entry name" value="SOCS"/>
    <property type="match status" value="1"/>
</dbReference>
<feature type="repeat" description="ANK" evidence="3">
    <location>
        <begin position="230"/>
        <end position="262"/>
    </location>
</feature>
<dbReference type="InterPro" id="IPR036770">
    <property type="entry name" value="Ankyrin_rpt-contain_sf"/>
</dbReference>
<dbReference type="SUPFAM" id="SSF48403">
    <property type="entry name" value="Ankyrin repeat"/>
    <property type="match status" value="2"/>
</dbReference>
<sequence>MDSVDELLFNAVTDGDANRVSCLLAQGANVNIVCSSGRTALGSAAETGNLAILKLLLDASGINVSVSKDQDNQQHHLKKQKGKKSRKEAKAAAVKTYLYDSDEDSDGDMPHKPIGYDHSKSHEEATSDQGNDGCEKNNLGYFIMVHGEDGDENLNLRRPVLDSINVLDDLCTPDGMEKLEWDVEVEGSENAEADDDSFTSLYRWYADILDRTGSLLQNSHEFDVNHQDVYGRSAVHYAAEHGHLEALRLLSAAGCKLDIADTDNFTPLHLAVARDHVPVVKMLVSEGAQVNRKTSDKTSALHMAASRGHIGAAEVLLGAGASVDALDSSDRTPLLLAVSRGHEDVVQLLLHNGAKVNIEEIHGYTPLCEAVWKKAVPLVQMLLDADAKVTQSHYLLHDAVMHRHLDMVRLLVRAGCIVNLRDENGDTPLIVAARTGHIPVAELLLENGACVNYANSLTGSLPLHEAVDYIRPSQSETFEAMFKLFLTHGAALDVQTCTGGDSPLFRAVLRERPQAAAILIRHGADVNVCSNVSCVVDILTLALMRDNFPLVRMLVYAGFNLQKNLPDTVPQAAVSINAWLHHMRKNAMRLTDLCRISIRRMLRTNLCSKISRLYLPVSLKSYLMLEDVTLDD</sequence>
<dbReference type="InterPro" id="IPR001496">
    <property type="entry name" value="SOCS_box"/>
</dbReference>
<dbReference type="PRINTS" id="PR01415">
    <property type="entry name" value="ANKYRIN"/>
</dbReference>
<evidence type="ECO:0000256" key="4">
    <source>
        <dbReference type="SAM" id="MobiDB-lite"/>
    </source>
</evidence>
<dbReference type="CDD" id="cd03716">
    <property type="entry name" value="SOCS_ASB_like"/>
    <property type="match status" value="1"/>
</dbReference>
<dbReference type="Gene3D" id="1.10.750.20">
    <property type="entry name" value="SOCS box"/>
    <property type="match status" value="1"/>
</dbReference>
<accession>A0AAN9VY48</accession>
<dbReference type="Proteomes" id="UP001378592">
    <property type="component" value="Unassembled WGS sequence"/>
</dbReference>
<dbReference type="InterPro" id="IPR036036">
    <property type="entry name" value="SOCS_box-like_dom_sf"/>
</dbReference>
<dbReference type="GO" id="GO:0035556">
    <property type="term" value="P:intracellular signal transduction"/>
    <property type="evidence" value="ECO:0007669"/>
    <property type="project" value="InterPro"/>
</dbReference>
<keyword evidence="1" id="KW-0677">Repeat</keyword>
<feature type="repeat" description="ANK" evidence="3">
    <location>
        <begin position="329"/>
        <end position="361"/>
    </location>
</feature>
<dbReference type="PANTHER" id="PTHR24123:SF33">
    <property type="entry name" value="PROTEIN HOS4"/>
    <property type="match status" value="1"/>
</dbReference>
<feature type="repeat" description="ANK" evidence="3">
    <location>
        <begin position="499"/>
        <end position="531"/>
    </location>
</feature>
<gene>
    <name evidence="6" type="ORF">R5R35_013209</name>
</gene>
<name>A0AAN9VY48_9ORTH</name>
<evidence type="ECO:0000256" key="3">
    <source>
        <dbReference type="PROSITE-ProRule" id="PRU00023"/>
    </source>
</evidence>
<keyword evidence="2 3" id="KW-0040">ANK repeat</keyword>
<feature type="domain" description="SOCS box" evidence="5">
    <location>
        <begin position="580"/>
        <end position="629"/>
    </location>
</feature>
<dbReference type="AlphaFoldDB" id="A0AAN9VY48"/>
<feature type="compositionally biased region" description="Basic and acidic residues" evidence="4">
    <location>
        <begin position="108"/>
        <end position="125"/>
    </location>
</feature>
<organism evidence="6 7">
    <name type="scientific">Gryllus longicercus</name>
    <dbReference type="NCBI Taxonomy" id="2509291"/>
    <lineage>
        <taxon>Eukaryota</taxon>
        <taxon>Metazoa</taxon>
        <taxon>Ecdysozoa</taxon>
        <taxon>Arthropoda</taxon>
        <taxon>Hexapoda</taxon>
        <taxon>Insecta</taxon>
        <taxon>Pterygota</taxon>
        <taxon>Neoptera</taxon>
        <taxon>Polyneoptera</taxon>
        <taxon>Orthoptera</taxon>
        <taxon>Ensifera</taxon>
        <taxon>Gryllidea</taxon>
        <taxon>Grylloidea</taxon>
        <taxon>Gryllidae</taxon>
        <taxon>Gryllinae</taxon>
        <taxon>Gryllus</taxon>
    </lineage>
</organism>
<dbReference type="PROSITE" id="PS50088">
    <property type="entry name" value="ANK_REPEAT"/>
    <property type="match status" value="7"/>
</dbReference>
<evidence type="ECO:0000313" key="6">
    <source>
        <dbReference type="EMBL" id="KAK7873670.1"/>
    </source>
</evidence>
<proteinExistence type="predicted"/>
<feature type="compositionally biased region" description="Basic residues" evidence="4">
    <location>
        <begin position="75"/>
        <end position="87"/>
    </location>
</feature>
<dbReference type="SMART" id="SM00248">
    <property type="entry name" value="ANK"/>
    <property type="match status" value="12"/>
</dbReference>
<keyword evidence="7" id="KW-1185">Reference proteome</keyword>
<feature type="region of interest" description="Disordered" evidence="4">
    <location>
        <begin position="68"/>
        <end position="133"/>
    </location>
</feature>
<feature type="repeat" description="ANK" evidence="3">
    <location>
        <begin position="263"/>
        <end position="295"/>
    </location>
</feature>
<feature type="repeat" description="ANK" evidence="3">
    <location>
        <begin position="424"/>
        <end position="456"/>
    </location>
</feature>
<dbReference type="SMART" id="SM00969">
    <property type="entry name" value="SOCS_box"/>
    <property type="match status" value="1"/>
</dbReference>
<protein>
    <recommendedName>
        <fullName evidence="5">SOCS box domain-containing protein</fullName>
    </recommendedName>
</protein>
<dbReference type="Pfam" id="PF12796">
    <property type="entry name" value="Ank_2"/>
    <property type="match status" value="4"/>
</dbReference>
<feature type="repeat" description="ANK" evidence="3">
    <location>
        <begin position="296"/>
        <end position="328"/>
    </location>
</feature>
<dbReference type="InterPro" id="IPR002110">
    <property type="entry name" value="Ankyrin_rpt"/>
</dbReference>
<evidence type="ECO:0000256" key="1">
    <source>
        <dbReference type="ARBA" id="ARBA00022737"/>
    </source>
</evidence>
<evidence type="ECO:0000259" key="5">
    <source>
        <dbReference type="PROSITE" id="PS50225"/>
    </source>
</evidence>
<evidence type="ECO:0000313" key="7">
    <source>
        <dbReference type="Proteomes" id="UP001378592"/>
    </source>
</evidence>
<comment type="caution">
    <text evidence="6">The sequence shown here is derived from an EMBL/GenBank/DDBJ whole genome shotgun (WGS) entry which is preliminary data.</text>
</comment>
<evidence type="ECO:0000256" key="2">
    <source>
        <dbReference type="ARBA" id="ARBA00023043"/>
    </source>
</evidence>
<dbReference type="Gene3D" id="1.25.40.20">
    <property type="entry name" value="Ankyrin repeat-containing domain"/>
    <property type="match status" value="4"/>
</dbReference>
<dbReference type="PROSITE" id="PS50297">
    <property type="entry name" value="ANK_REP_REGION"/>
    <property type="match status" value="7"/>
</dbReference>
<dbReference type="SUPFAM" id="SSF158235">
    <property type="entry name" value="SOCS box-like"/>
    <property type="match status" value="1"/>
</dbReference>
<dbReference type="EMBL" id="JAZDUA010000010">
    <property type="protein sequence ID" value="KAK7873670.1"/>
    <property type="molecule type" value="Genomic_DNA"/>
</dbReference>
<feature type="repeat" description="ANK" evidence="3">
    <location>
        <begin position="391"/>
        <end position="423"/>
    </location>
</feature>
<dbReference type="Pfam" id="PF07525">
    <property type="entry name" value="SOCS_box"/>
    <property type="match status" value="1"/>
</dbReference>
<dbReference type="InterPro" id="IPR051165">
    <property type="entry name" value="Multifunctional_ANK_Repeat"/>
</dbReference>
<dbReference type="PANTHER" id="PTHR24123">
    <property type="entry name" value="ANKYRIN REPEAT-CONTAINING"/>
    <property type="match status" value="1"/>
</dbReference>
<reference evidence="6 7" key="1">
    <citation type="submission" date="2024-03" db="EMBL/GenBank/DDBJ databases">
        <title>The genome assembly and annotation of the cricket Gryllus longicercus Weissman &amp; Gray.</title>
        <authorList>
            <person name="Szrajer S."/>
            <person name="Gray D."/>
            <person name="Ylla G."/>
        </authorList>
    </citation>
    <scope>NUCLEOTIDE SEQUENCE [LARGE SCALE GENOMIC DNA]</scope>
    <source>
        <strain evidence="6">DAG 2021-001</strain>
        <tissue evidence="6">Whole body minus gut</tissue>
    </source>
</reference>